<protein>
    <submittedName>
        <fullName evidence="2">Uncharacterized protein</fullName>
    </submittedName>
</protein>
<evidence type="ECO:0000256" key="1">
    <source>
        <dbReference type="SAM" id="SignalP"/>
    </source>
</evidence>
<evidence type="ECO:0000313" key="3">
    <source>
        <dbReference type="Proteomes" id="UP000290289"/>
    </source>
</evidence>
<accession>A0A498IZX3</accession>
<reference evidence="2 3" key="1">
    <citation type="submission" date="2018-10" db="EMBL/GenBank/DDBJ databases">
        <title>A high-quality apple genome assembly.</title>
        <authorList>
            <person name="Hu J."/>
        </authorList>
    </citation>
    <scope>NUCLEOTIDE SEQUENCE [LARGE SCALE GENOMIC DNA]</scope>
    <source>
        <strain evidence="3">cv. HFTH1</strain>
        <tissue evidence="2">Young leaf</tissue>
    </source>
</reference>
<dbReference type="Proteomes" id="UP000290289">
    <property type="component" value="Chromosome 10"/>
</dbReference>
<feature type="chain" id="PRO_5019861961" evidence="1">
    <location>
        <begin position="22"/>
        <end position="71"/>
    </location>
</feature>
<keyword evidence="1" id="KW-0732">Signal</keyword>
<keyword evidence="3" id="KW-1185">Reference proteome</keyword>
<comment type="caution">
    <text evidence="2">The sequence shown here is derived from an EMBL/GenBank/DDBJ whole genome shotgun (WGS) entry which is preliminary data.</text>
</comment>
<sequence length="71" mass="7692">MLLPLTVIVAALNVGDEGIEGDRVVVVGCRSEGEVGVELEATREQKIEQFGLKVPVQPITRLKSSSRVFNN</sequence>
<gene>
    <name evidence="2" type="ORF">DVH24_022134</name>
</gene>
<organism evidence="2 3">
    <name type="scientific">Malus domestica</name>
    <name type="common">Apple</name>
    <name type="synonym">Pyrus malus</name>
    <dbReference type="NCBI Taxonomy" id="3750"/>
    <lineage>
        <taxon>Eukaryota</taxon>
        <taxon>Viridiplantae</taxon>
        <taxon>Streptophyta</taxon>
        <taxon>Embryophyta</taxon>
        <taxon>Tracheophyta</taxon>
        <taxon>Spermatophyta</taxon>
        <taxon>Magnoliopsida</taxon>
        <taxon>eudicotyledons</taxon>
        <taxon>Gunneridae</taxon>
        <taxon>Pentapetalae</taxon>
        <taxon>rosids</taxon>
        <taxon>fabids</taxon>
        <taxon>Rosales</taxon>
        <taxon>Rosaceae</taxon>
        <taxon>Amygdaloideae</taxon>
        <taxon>Maleae</taxon>
        <taxon>Malus</taxon>
    </lineage>
</organism>
<feature type="signal peptide" evidence="1">
    <location>
        <begin position="1"/>
        <end position="21"/>
    </location>
</feature>
<proteinExistence type="predicted"/>
<dbReference type="EMBL" id="RDQH01000336">
    <property type="protein sequence ID" value="RXH86861.1"/>
    <property type="molecule type" value="Genomic_DNA"/>
</dbReference>
<evidence type="ECO:0000313" key="2">
    <source>
        <dbReference type="EMBL" id="RXH86861.1"/>
    </source>
</evidence>
<name>A0A498IZX3_MALDO</name>
<dbReference type="AlphaFoldDB" id="A0A498IZX3"/>